<gene>
    <name evidence="1" type="ORF">FKW44_001098</name>
</gene>
<evidence type="ECO:0000313" key="2">
    <source>
        <dbReference type="Proteomes" id="UP000595437"/>
    </source>
</evidence>
<protein>
    <submittedName>
        <fullName evidence="1">Uncharacterized protein</fullName>
    </submittedName>
</protein>
<evidence type="ECO:0000313" key="1">
    <source>
        <dbReference type="EMBL" id="QQP56428.1"/>
    </source>
</evidence>
<accession>A0A7T8KI85</accession>
<proteinExistence type="predicted"/>
<dbReference type="Proteomes" id="UP000595437">
    <property type="component" value="Chromosome 1"/>
</dbReference>
<dbReference type="AlphaFoldDB" id="A0A7T8KI85"/>
<reference evidence="2" key="1">
    <citation type="submission" date="2021-01" db="EMBL/GenBank/DDBJ databases">
        <title>Caligus Genome Assembly.</title>
        <authorList>
            <person name="Gallardo-Escarate C."/>
        </authorList>
    </citation>
    <scope>NUCLEOTIDE SEQUENCE [LARGE SCALE GENOMIC DNA]</scope>
</reference>
<sequence>MPMQNGLYGDAASYDPCCGPDSVKVVADLKALNMFHIDFTWHAKVAVSLPSGYAIGLVDLMGLLGIGRRNHQSGNWHRHPRRWST</sequence>
<dbReference type="EMBL" id="CP045890">
    <property type="protein sequence ID" value="QQP56428.1"/>
    <property type="molecule type" value="Genomic_DNA"/>
</dbReference>
<keyword evidence="2" id="KW-1185">Reference proteome</keyword>
<name>A0A7T8KI85_CALRO</name>
<organism evidence="1 2">
    <name type="scientific">Caligus rogercresseyi</name>
    <name type="common">Sea louse</name>
    <dbReference type="NCBI Taxonomy" id="217165"/>
    <lineage>
        <taxon>Eukaryota</taxon>
        <taxon>Metazoa</taxon>
        <taxon>Ecdysozoa</taxon>
        <taxon>Arthropoda</taxon>
        <taxon>Crustacea</taxon>
        <taxon>Multicrustacea</taxon>
        <taxon>Hexanauplia</taxon>
        <taxon>Copepoda</taxon>
        <taxon>Siphonostomatoida</taxon>
        <taxon>Caligidae</taxon>
        <taxon>Caligus</taxon>
    </lineage>
</organism>